<keyword evidence="1" id="KW-0812">Transmembrane</keyword>
<evidence type="ECO:0000313" key="3">
    <source>
        <dbReference type="Proteomes" id="UP001230188"/>
    </source>
</evidence>
<evidence type="ECO:0000313" key="2">
    <source>
        <dbReference type="EMBL" id="KAJ8604770.1"/>
    </source>
</evidence>
<feature type="transmembrane region" description="Helical" evidence="1">
    <location>
        <begin position="284"/>
        <end position="302"/>
    </location>
</feature>
<dbReference type="EMBL" id="JAQMWT010000322">
    <property type="protein sequence ID" value="KAJ8604770.1"/>
    <property type="molecule type" value="Genomic_DNA"/>
</dbReference>
<dbReference type="InterPro" id="IPR029063">
    <property type="entry name" value="SAM-dependent_MTases_sf"/>
</dbReference>
<name>A0AAD7UFN2_9STRA</name>
<dbReference type="InterPro" id="IPR019410">
    <property type="entry name" value="Methyltransf_16"/>
</dbReference>
<dbReference type="PANTHER" id="PTHR14614:SF132">
    <property type="entry name" value="PROTEIN-LYSINE METHYLTRANSFERASE C42C1.13"/>
    <property type="match status" value="1"/>
</dbReference>
<dbReference type="AlphaFoldDB" id="A0AAD7UFN2"/>
<protein>
    <submittedName>
        <fullName evidence="2">Uncharacterized protein</fullName>
    </submittedName>
</protein>
<dbReference type="Proteomes" id="UP001230188">
    <property type="component" value="Unassembled WGS sequence"/>
</dbReference>
<dbReference type="CDD" id="cd02440">
    <property type="entry name" value="AdoMet_MTases"/>
    <property type="match status" value="1"/>
</dbReference>
<sequence>MSSLVVFALTSFPPVEKDRLLLDVGIALEDGLLLPLFKRGDAVPASRCAVLAASSGAVEVAVVAGARSTHADGRQLLVARHDIGNASHCVAKVRLRRSAVWLTVSSVDRKRSVATATDYNADRPLTALPRPFRFDRAPADDAYWLNDVVVVRIDTLRVGQPSTRDGDVCPEFTASRLWPAAYDLARFLEAHLDLVRGARVLELGAGTGFVGISAAKLGAARVVLTDLPENLPRLRHNLRLNGLDPDAAIPLDWTSSTVFLEEEVEFDLVLAADCVFWPSLFDPLLATFAAIAGGPTVLLAVTHRLDRTKRFFDSLAAKGWTATDLDHPATSANTRVYAMTHF</sequence>
<keyword evidence="1" id="KW-1133">Transmembrane helix</keyword>
<gene>
    <name evidence="2" type="ORF">CTAYLR_001010</name>
</gene>
<keyword evidence="1" id="KW-0472">Membrane</keyword>
<dbReference type="Pfam" id="PF10294">
    <property type="entry name" value="Methyltransf_16"/>
    <property type="match status" value="1"/>
</dbReference>
<dbReference type="Gene3D" id="3.40.50.150">
    <property type="entry name" value="Vaccinia Virus protein VP39"/>
    <property type="match status" value="1"/>
</dbReference>
<evidence type="ECO:0000256" key="1">
    <source>
        <dbReference type="SAM" id="Phobius"/>
    </source>
</evidence>
<reference evidence="2" key="1">
    <citation type="submission" date="2023-01" db="EMBL/GenBank/DDBJ databases">
        <title>Metagenome sequencing of chrysophaentin producing Chrysophaeum taylorii.</title>
        <authorList>
            <person name="Davison J."/>
            <person name="Bewley C."/>
        </authorList>
    </citation>
    <scope>NUCLEOTIDE SEQUENCE</scope>
    <source>
        <strain evidence="2">NIES-1699</strain>
    </source>
</reference>
<dbReference type="PANTHER" id="PTHR14614">
    <property type="entry name" value="HEPATOCELLULAR CARCINOMA-ASSOCIATED ANTIGEN"/>
    <property type="match status" value="1"/>
</dbReference>
<accession>A0AAD7UFN2</accession>
<proteinExistence type="predicted"/>
<dbReference type="SUPFAM" id="SSF53335">
    <property type="entry name" value="S-adenosyl-L-methionine-dependent methyltransferases"/>
    <property type="match status" value="1"/>
</dbReference>
<keyword evidence="3" id="KW-1185">Reference proteome</keyword>
<comment type="caution">
    <text evidence="2">The sequence shown here is derived from an EMBL/GenBank/DDBJ whole genome shotgun (WGS) entry which is preliminary data.</text>
</comment>
<organism evidence="2 3">
    <name type="scientific">Chrysophaeum taylorii</name>
    <dbReference type="NCBI Taxonomy" id="2483200"/>
    <lineage>
        <taxon>Eukaryota</taxon>
        <taxon>Sar</taxon>
        <taxon>Stramenopiles</taxon>
        <taxon>Ochrophyta</taxon>
        <taxon>Pelagophyceae</taxon>
        <taxon>Pelagomonadales</taxon>
        <taxon>Pelagomonadaceae</taxon>
        <taxon>Chrysophaeum</taxon>
    </lineage>
</organism>